<reference evidence="2 3" key="1">
    <citation type="submission" date="2015-12" db="EMBL/GenBank/DDBJ databases">
        <authorList>
            <person name="Shamseldin A."/>
            <person name="Moawad H."/>
            <person name="Abd El-Rahim W.M."/>
            <person name="Sadowsky M.J."/>
        </authorList>
    </citation>
    <scope>NUCLEOTIDE SEQUENCE [LARGE SCALE GENOMIC DNA]</scope>
    <source>
        <strain evidence="2 3">SM2</strain>
    </source>
</reference>
<dbReference type="STRING" id="1470434.AZF00_10880"/>
<name>A0A127M6C2_9GAMM</name>
<accession>A0A127M6C2</accession>
<feature type="chain" id="PRO_5007275069" evidence="1">
    <location>
        <begin position="25"/>
        <end position="172"/>
    </location>
</feature>
<evidence type="ECO:0000313" key="3">
    <source>
        <dbReference type="Proteomes" id="UP000074119"/>
    </source>
</evidence>
<sequence length="172" mass="18926">MKRTMKKILLLLNISLLGACSLVAPVPKHESAAVNDTAPEVVAIHVPAPVIALLAKRQAWCLLPEDERLQVQGILQTRNNSTSQFQQLILATCAPEHNAKQSRALITTLSAQSLSEAERALLSLIDDTNRALLQTQQERDVLQAKLRHTIDGISDIEAQINSNETQQLRGQQ</sequence>
<dbReference type="Proteomes" id="UP000074119">
    <property type="component" value="Chromosome"/>
</dbReference>
<proteinExistence type="predicted"/>
<gene>
    <name evidence="2" type="ORF">AZF00_10880</name>
</gene>
<keyword evidence="1" id="KW-0732">Signal</keyword>
<evidence type="ECO:0000313" key="2">
    <source>
        <dbReference type="EMBL" id="AMO68769.1"/>
    </source>
</evidence>
<protein>
    <submittedName>
        <fullName evidence="2">Uncharacterized protein</fullName>
    </submittedName>
</protein>
<dbReference type="PROSITE" id="PS51257">
    <property type="entry name" value="PROKAR_LIPOPROTEIN"/>
    <property type="match status" value="1"/>
</dbReference>
<evidence type="ECO:0000256" key="1">
    <source>
        <dbReference type="SAM" id="SignalP"/>
    </source>
</evidence>
<dbReference type="AlphaFoldDB" id="A0A127M6C2"/>
<organism evidence="2 3">
    <name type="scientific">Zhongshania aliphaticivorans</name>
    <dbReference type="NCBI Taxonomy" id="1470434"/>
    <lineage>
        <taxon>Bacteria</taxon>
        <taxon>Pseudomonadati</taxon>
        <taxon>Pseudomonadota</taxon>
        <taxon>Gammaproteobacteria</taxon>
        <taxon>Cellvibrionales</taxon>
        <taxon>Spongiibacteraceae</taxon>
        <taxon>Zhongshania</taxon>
    </lineage>
</organism>
<dbReference type="EMBL" id="CP014544">
    <property type="protein sequence ID" value="AMO68769.1"/>
    <property type="molecule type" value="Genomic_DNA"/>
</dbReference>
<feature type="signal peptide" evidence="1">
    <location>
        <begin position="1"/>
        <end position="24"/>
    </location>
</feature>
<dbReference type="KEGG" id="zal:AZF00_10880"/>